<comment type="similarity">
    <text evidence="1 7">Belongs to the GcvT family.</text>
</comment>
<dbReference type="EC" id="2.1.2.10" evidence="2 7"/>
<dbReference type="InterPro" id="IPR022903">
    <property type="entry name" value="GcvT_bac"/>
</dbReference>
<reference evidence="10 11" key="1">
    <citation type="submission" date="2024-01" db="EMBL/GenBank/DDBJ databases">
        <title>Genome insights into Plantactinospora veratri sp. nov.</title>
        <authorList>
            <person name="Wang L."/>
        </authorList>
    </citation>
    <scope>NUCLEOTIDE SEQUENCE [LARGE SCALE GENOMIC DNA]</scope>
    <source>
        <strain evidence="10 11">NEAU-FHS4</strain>
    </source>
</reference>
<keyword evidence="3 7" id="KW-0032">Aminotransferase</keyword>
<evidence type="ECO:0000313" key="11">
    <source>
        <dbReference type="Proteomes" id="UP001339911"/>
    </source>
</evidence>
<dbReference type="GO" id="GO:0004047">
    <property type="term" value="F:aminomethyltransferase activity"/>
    <property type="evidence" value="ECO:0007669"/>
    <property type="project" value="UniProtKB-EC"/>
</dbReference>
<evidence type="ECO:0000259" key="9">
    <source>
        <dbReference type="Pfam" id="PF08669"/>
    </source>
</evidence>
<dbReference type="NCBIfam" id="TIGR00528">
    <property type="entry name" value="gcvT"/>
    <property type="match status" value="1"/>
</dbReference>
<dbReference type="InterPro" id="IPR028896">
    <property type="entry name" value="GcvT/YgfZ/DmdA"/>
</dbReference>
<evidence type="ECO:0000256" key="6">
    <source>
        <dbReference type="ARBA" id="ARBA00047665"/>
    </source>
</evidence>
<evidence type="ECO:0000256" key="3">
    <source>
        <dbReference type="ARBA" id="ARBA00022576"/>
    </source>
</evidence>
<dbReference type="RefSeq" id="WP_331207500.1">
    <property type="nucleotide sequence ID" value="NZ_JAZGQL010000006.1"/>
</dbReference>
<dbReference type="InterPro" id="IPR013977">
    <property type="entry name" value="GcvT_C"/>
</dbReference>
<keyword evidence="4 7" id="KW-0808">Transferase</keyword>
<dbReference type="NCBIfam" id="NF001567">
    <property type="entry name" value="PRK00389.1"/>
    <property type="match status" value="1"/>
</dbReference>
<protein>
    <recommendedName>
        <fullName evidence="2 7">Aminomethyltransferase</fullName>
        <ecNumber evidence="2 7">2.1.2.10</ecNumber>
    </recommendedName>
    <alternativeName>
        <fullName evidence="5 7">Glycine cleavage system T protein</fullName>
    </alternativeName>
</protein>
<comment type="function">
    <text evidence="7">The glycine cleavage system catalyzes the degradation of glycine.</text>
</comment>
<evidence type="ECO:0000256" key="2">
    <source>
        <dbReference type="ARBA" id="ARBA00012616"/>
    </source>
</evidence>
<dbReference type="EMBL" id="JAZGQL010000006">
    <property type="protein sequence ID" value="MEE6307182.1"/>
    <property type="molecule type" value="Genomic_DNA"/>
</dbReference>
<evidence type="ECO:0000256" key="5">
    <source>
        <dbReference type="ARBA" id="ARBA00031395"/>
    </source>
</evidence>
<dbReference type="PANTHER" id="PTHR43757">
    <property type="entry name" value="AMINOMETHYLTRANSFERASE"/>
    <property type="match status" value="1"/>
</dbReference>
<evidence type="ECO:0000313" key="10">
    <source>
        <dbReference type="EMBL" id="MEE6307182.1"/>
    </source>
</evidence>
<evidence type="ECO:0000256" key="1">
    <source>
        <dbReference type="ARBA" id="ARBA00008609"/>
    </source>
</evidence>
<sequence length="396" mass="41314">MTDPTQVTGEAPEPSADVLRQSPLHERHAALGAKFAAFGGWSMPLEYTGGGVLREHTAVRTGVGVFDVSHLGKARVTGPGAADFVNACLSNDLGRIGPGRAQYTLCCDEATGGVVDDIIAYLHGPEHVFLIPNAANTAEVVRRLRAAAPDGITVTDEHEAYAVLAVQGPRSAELLGTLGLPTGHDYMSFSTAELGFSTAGAPTPAGDLVSLVVCRTGYTGEHGYELVVPAEAATTVWDALLAAGEPYGIRACGLGARDTLRTEMGYPLHGQDLSPEITPVQARAGWAVGWDKPAFWGRDALLAEKAAGPRRTLWGLLALDRGIPRPGMAVLSAADGTPVGTVTSGTFSPTRKAGIALALLDSAAGLGQDDEVVVDVRGRRATMRVVRPPFVQPSVR</sequence>
<comment type="catalytic activity">
    <reaction evidence="6 7">
        <text>N(6)-[(R)-S(8)-aminomethyldihydrolipoyl]-L-lysyl-[protein] + (6S)-5,6,7,8-tetrahydrofolate = N(6)-[(R)-dihydrolipoyl]-L-lysyl-[protein] + (6R)-5,10-methylene-5,6,7,8-tetrahydrofolate + NH4(+)</text>
        <dbReference type="Rhea" id="RHEA:16945"/>
        <dbReference type="Rhea" id="RHEA-COMP:10475"/>
        <dbReference type="Rhea" id="RHEA-COMP:10492"/>
        <dbReference type="ChEBI" id="CHEBI:15636"/>
        <dbReference type="ChEBI" id="CHEBI:28938"/>
        <dbReference type="ChEBI" id="CHEBI:57453"/>
        <dbReference type="ChEBI" id="CHEBI:83100"/>
        <dbReference type="ChEBI" id="CHEBI:83143"/>
        <dbReference type="EC" id="2.1.2.10"/>
    </reaction>
</comment>
<comment type="subunit">
    <text evidence="7">The glycine cleavage system is composed of four proteins: P, T, L and H.</text>
</comment>
<dbReference type="SUPFAM" id="SSF101790">
    <property type="entry name" value="Aminomethyltransferase beta-barrel domain"/>
    <property type="match status" value="1"/>
</dbReference>
<accession>A0ABU7SBA5</accession>
<evidence type="ECO:0000256" key="4">
    <source>
        <dbReference type="ARBA" id="ARBA00022679"/>
    </source>
</evidence>
<dbReference type="InterPro" id="IPR029043">
    <property type="entry name" value="GcvT/YgfZ_C"/>
</dbReference>
<dbReference type="InterPro" id="IPR027266">
    <property type="entry name" value="TrmE/GcvT-like"/>
</dbReference>
<keyword evidence="11" id="KW-1185">Reference proteome</keyword>
<dbReference type="HAMAP" id="MF_00259">
    <property type="entry name" value="GcvT"/>
    <property type="match status" value="1"/>
</dbReference>
<dbReference type="Pfam" id="PF08669">
    <property type="entry name" value="GCV_T_C"/>
    <property type="match status" value="1"/>
</dbReference>
<comment type="caution">
    <text evidence="10">The sequence shown here is derived from an EMBL/GenBank/DDBJ whole genome shotgun (WGS) entry which is preliminary data.</text>
</comment>
<dbReference type="PANTHER" id="PTHR43757:SF2">
    <property type="entry name" value="AMINOMETHYLTRANSFERASE, MITOCHONDRIAL"/>
    <property type="match status" value="1"/>
</dbReference>
<dbReference type="PIRSF" id="PIRSF006487">
    <property type="entry name" value="GcvT"/>
    <property type="match status" value="1"/>
</dbReference>
<dbReference type="Pfam" id="PF01571">
    <property type="entry name" value="GCV_T"/>
    <property type="match status" value="1"/>
</dbReference>
<dbReference type="InterPro" id="IPR006222">
    <property type="entry name" value="GCVT_N"/>
</dbReference>
<evidence type="ECO:0000256" key="7">
    <source>
        <dbReference type="HAMAP-Rule" id="MF_00259"/>
    </source>
</evidence>
<dbReference type="SUPFAM" id="SSF103025">
    <property type="entry name" value="Folate-binding domain"/>
    <property type="match status" value="1"/>
</dbReference>
<dbReference type="InterPro" id="IPR006223">
    <property type="entry name" value="GcvT"/>
</dbReference>
<gene>
    <name evidence="7 10" type="primary">gcvT</name>
    <name evidence="10" type="ORF">V1634_10135</name>
</gene>
<organism evidence="10 11">
    <name type="scientific">Plantactinospora veratri</name>
    <dbReference type="NCBI Taxonomy" id="1436122"/>
    <lineage>
        <taxon>Bacteria</taxon>
        <taxon>Bacillati</taxon>
        <taxon>Actinomycetota</taxon>
        <taxon>Actinomycetes</taxon>
        <taxon>Micromonosporales</taxon>
        <taxon>Micromonosporaceae</taxon>
        <taxon>Plantactinospora</taxon>
    </lineage>
</organism>
<dbReference type="Proteomes" id="UP001339911">
    <property type="component" value="Unassembled WGS sequence"/>
</dbReference>
<feature type="domain" description="GCVT N-terminal" evidence="8">
    <location>
        <begin position="24"/>
        <end position="292"/>
    </location>
</feature>
<dbReference type="Gene3D" id="3.30.1360.120">
    <property type="entry name" value="Probable tRNA modification gtpase trme, domain 1"/>
    <property type="match status" value="1"/>
</dbReference>
<feature type="domain" description="Aminomethyltransferase C-terminal" evidence="9">
    <location>
        <begin position="311"/>
        <end position="391"/>
    </location>
</feature>
<evidence type="ECO:0000259" key="8">
    <source>
        <dbReference type="Pfam" id="PF01571"/>
    </source>
</evidence>
<proteinExistence type="inferred from homology"/>
<name>A0ABU7SBA5_9ACTN</name>